<keyword evidence="3 5" id="KW-0378">Hydrolase</keyword>
<evidence type="ECO:0000256" key="1">
    <source>
        <dbReference type="ARBA" id="ARBA00011073"/>
    </source>
</evidence>
<dbReference type="InterPro" id="IPR000209">
    <property type="entry name" value="Peptidase_S8/S53_dom"/>
</dbReference>
<dbReference type="InterPro" id="IPR036770">
    <property type="entry name" value="Ankyrin_rpt-contain_sf"/>
</dbReference>
<dbReference type="CDD" id="cd07491">
    <property type="entry name" value="Peptidases_S8_7"/>
    <property type="match status" value="1"/>
</dbReference>
<feature type="domain" description="Peptidase S8/S53" evidence="7">
    <location>
        <begin position="589"/>
        <end position="825"/>
    </location>
</feature>
<reference evidence="8 9" key="1">
    <citation type="submission" date="2019-10" db="EMBL/GenBank/DDBJ databases">
        <authorList>
            <person name="Palmer J.M."/>
        </authorList>
    </citation>
    <scope>NUCLEOTIDE SEQUENCE [LARGE SCALE GENOMIC DNA]</scope>
    <source>
        <strain evidence="8 9">TWF730</strain>
    </source>
</reference>
<dbReference type="Gene3D" id="1.25.40.20">
    <property type="entry name" value="Ankyrin repeat-containing domain"/>
    <property type="match status" value="1"/>
</dbReference>
<dbReference type="PANTHER" id="PTHR43806">
    <property type="entry name" value="PEPTIDASE S8"/>
    <property type="match status" value="1"/>
</dbReference>
<dbReference type="Proteomes" id="UP001373714">
    <property type="component" value="Unassembled WGS sequence"/>
</dbReference>
<dbReference type="AlphaFoldDB" id="A0AAV9VGK4"/>
<dbReference type="Gene3D" id="3.40.50.200">
    <property type="entry name" value="Peptidase S8/S53 domain"/>
    <property type="match status" value="1"/>
</dbReference>
<comment type="similarity">
    <text evidence="1 5">Belongs to the peptidase S8 family.</text>
</comment>
<dbReference type="SUPFAM" id="SSF52743">
    <property type="entry name" value="Subtilisin-like"/>
    <property type="match status" value="1"/>
</dbReference>
<evidence type="ECO:0000259" key="7">
    <source>
        <dbReference type="Pfam" id="PF00082"/>
    </source>
</evidence>
<sequence length="927" mass="104008">MQAGGGAKKLSPSSDIKDDEVESSDEEEESAQPSEETLFHDALKVDFNDKAKRDEYFDRYKDILNRQQSSKTNVFHEIAEYKYKTGIRLSRYKTLLKSFLDRHGSLLSYQADSNKTPFHCAIERKNRTFLRTAICHAKVVNVDKILETKDSSGDTALSAAINNGWRPIYLDLIIDKSKPSIEAINNDKDTPLHLAVKREMDSPSSKASAMDIQKNRIYFVQRLIQFHKEALWTQNNDGRTPFHECQMALENGIVKDDICEHIKTYCMRHLSREQAIKALYQAGKERQIEFDLAGFPNPAITPEYLEGLSAHLNFETILKYVALPQISILQEDDYSTKGVESVGIATRRTGTDENPVHDRFNKRNTKVENKRGRKKQIPTQKGSTDMETIFQWLRSQGVKKIIQVIVVDNGDISHSDEAIEKSLSGFEVEIWNWKKVDLWAGVIEKSAGKSITEVSLYCSGNNAILAGWASTDGFADPEKFPNLRKIRLYIQEGLERRPRQEEYIQNFKEKIKKAFKIEGRSEGKLEGADPGYPEKIEVLHISDSNTGPESYLGSFATSDYSLERENEWLKVMKNFSICLNNLLPKSSSQDIKIALIDDGVDASLSLFEGKIAAGRSFCPYPNSKELVSSYFVTSGKSHGTIMAYLICTICPRVKLYVARLDEGYNLYGKRQITAQSAAKAINWAVDCGVDIISMSWTIDNYFEAETTTAASEHADHPFAENSNPLKDLKAALDKAGNTNILMFGAASDQGSASNTCYPVNHEKCIGIGAATETGDILTWVHHAQVKFTCPGDRIPFKRGDGTATTYHNGSSFATAIASGLAGVILYCDRLVNGDESTRLKSRAGMSGAFLHMVGSGDNNSKFPRVDEFFDLSQSKTEEWKFLTKEEAENESEIHNRKIEPGLNPAAHKSLSRILDMLKRPIRNNFEH</sequence>
<dbReference type="InterPro" id="IPR036852">
    <property type="entry name" value="Peptidase_S8/S53_dom_sf"/>
</dbReference>
<name>A0AAV9VGK4_9PEZI</name>
<evidence type="ECO:0000256" key="2">
    <source>
        <dbReference type="ARBA" id="ARBA00022670"/>
    </source>
</evidence>
<dbReference type="GO" id="GO:0004252">
    <property type="term" value="F:serine-type endopeptidase activity"/>
    <property type="evidence" value="ECO:0007669"/>
    <property type="project" value="UniProtKB-UniRule"/>
</dbReference>
<feature type="compositionally biased region" description="Acidic residues" evidence="6">
    <location>
        <begin position="17"/>
        <end position="30"/>
    </location>
</feature>
<keyword evidence="2 5" id="KW-0645">Protease</keyword>
<evidence type="ECO:0000256" key="4">
    <source>
        <dbReference type="ARBA" id="ARBA00022825"/>
    </source>
</evidence>
<feature type="active site" description="Charge relay system" evidence="5">
    <location>
        <position position="597"/>
    </location>
</feature>
<dbReference type="PROSITE" id="PS51892">
    <property type="entry name" value="SUBTILASE"/>
    <property type="match status" value="1"/>
</dbReference>
<feature type="active site" description="Charge relay system" evidence="5">
    <location>
        <position position="811"/>
    </location>
</feature>
<gene>
    <name evidence="8" type="ORF">TWF730_006807</name>
</gene>
<organism evidence="8 9">
    <name type="scientific">Orbilia blumenaviensis</name>
    <dbReference type="NCBI Taxonomy" id="1796055"/>
    <lineage>
        <taxon>Eukaryota</taxon>
        <taxon>Fungi</taxon>
        <taxon>Dikarya</taxon>
        <taxon>Ascomycota</taxon>
        <taxon>Pezizomycotina</taxon>
        <taxon>Orbiliomycetes</taxon>
        <taxon>Orbiliales</taxon>
        <taxon>Orbiliaceae</taxon>
        <taxon>Orbilia</taxon>
    </lineage>
</organism>
<evidence type="ECO:0000256" key="3">
    <source>
        <dbReference type="ARBA" id="ARBA00022801"/>
    </source>
</evidence>
<evidence type="ECO:0000256" key="5">
    <source>
        <dbReference type="PROSITE-ProRule" id="PRU01240"/>
    </source>
</evidence>
<proteinExistence type="inferred from homology"/>
<comment type="caution">
    <text evidence="8">The sequence shown here is derived from an EMBL/GenBank/DDBJ whole genome shotgun (WGS) entry which is preliminary data.</text>
</comment>
<keyword evidence="9" id="KW-1185">Reference proteome</keyword>
<feature type="active site" description="Charge relay system" evidence="5">
    <location>
        <position position="638"/>
    </location>
</feature>
<accession>A0AAV9VGK4</accession>
<protein>
    <recommendedName>
        <fullName evidence="7">Peptidase S8/S53 domain-containing protein</fullName>
    </recommendedName>
</protein>
<dbReference type="SUPFAM" id="SSF48403">
    <property type="entry name" value="Ankyrin repeat"/>
    <property type="match status" value="1"/>
</dbReference>
<dbReference type="InterPro" id="IPR050131">
    <property type="entry name" value="Peptidase_S8_subtilisin-like"/>
</dbReference>
<dbReference type="PANTHER" id="PTHR43806:SF11">
    <property type="entry name" value="CEREVISIN-RELATED"/>
    <property type="match status" value="1"/>
</dbReference>
<dbReference type="EMBL" id="JAVHNS010000003">
    <property type="protein sequence ID" value="KAK6360673.1"/>
    <property type="molecule type" value="Genomic_DNA"/>
</dbReference>
<keyword evidence="4 5" id="KW-0720">Serine protease</keyword>
<dbReference type="Pfam" id="PF00082">
    <property type="entry name" value="Peptidase_S8"/>
    <property type="match status" value="1"/>
</dbReference>
<evidence type="ECO:0000256" key="6">
    <source>
        <dbReference type="SAM" id="MobiDB-lite"/>
    </source>
</evidence>
<evidence type="ECO:0000313" key="8">
    <source>
        <dbReference type="EMBL" id="KAK6360673.1"/>
    </source>
</evidence>
<dbReference type="GO" id="GO:0006508">
    <property type="term" value="P:proteolysis"/>
    <property type="evidence" value="ECO:0007669"/>
    <property type="project" value="UniProtKB-KW"/>
</dbReference>
<evidence type="ECO:0000313" key="9">
    <source>
        <dbReference type="Proteomes" id="UP001373714"/>
    </source>
</evidence>
<feature type="region of interest" description="Disordered" evidence="6">
    <location>
        <begin position="1"/>
        <end position="36"/>
    </location>
</feature>